<dbReference type="EMBL" id="JH719382">
    <property type="protein sequence ID" value="EJB02154.1"/>
    <property type="molecule type" value="Genomic_DNA"/>
</dbReference>
<organism evidence="1 2">
    <name type="scientific">Rhizobium leguminosarum bv. trifolii WSM597</name>
    <dbReference type="NCBI Taxonomy" id="754764"/>
    <lineage>
        <taxon>Bacteria</taxon>
        <taxon>Pseudomonadati</taxon>
        <taxon>Pseudomonadota</taxon>
        <taxon>Alphaproteobacteria</taxon>
        <taxon>Hyphomicrobiales</taxon>
        <taxon>Rhizobiaceae</taxon>
        <taxon>Rhizobium/Agrobacterium group</taxon>
        <taxon>Rhizobium</taxon>
    </lineage>
</organism>
<proteinExistence type="predicted"/>
<dbReference type="AlphaFoldDB" id="I9N2N5"/>
<reference evidence="1 2" key="1">
    <citation type="submission" date="2012-02" db="EMBL/GenBank/DDBJ databases">
        <title>Improved High-Quality Draft Sequence of Rhizobium leguminosarum bv. trifolii WSM597.</title>
        <authorList>
            <consortium name="US DOE Joint Genome Institute"/>
            <person name="Lucas S."/>
            <person name="Han J."/>
            <person name="Lapidus A."/>
            <person name="Cheng J.-F."/>
            <person name="Goodwin L."/>
            <person name="Pitluck S."/>
            <person name="Peters L."/>
            <person name="Ovchinnikova G."/>
            <person name="Held B."/>
            <person name="Detter J.C."/>
            <person name="Han C."/>
            <person name="Tapia R."/>
            <person name="Land M."/>
            <person name="Hauser L."/>
            <person name="Kyrpides N."/>
            <person name="Ivanova N."/>
            <person name="Pagani I."/>
            <person name="Brau L."/>
            <person name="Yates R."/>
            <person name="O'Hara G."/>
            <person name="Rui T."/>
            <person name="Howieson J."/>
            <person name="Reeve W."/>
            <person name="Woyke T."/>
        </authorList>
    </citation>
    <scope>NUCLEOTIDE SEQUENCE [LARGE SCALE GENOMIC DNA]</scope>
    <source>
        <strain evidence="1 2">WSM597</strain>
    </source>
</reference>
<gene>
    <name evidence="1" type="ORF">Rleg9DRAFT_0935</name>
</gene>
<evidence type="ECO:0000313" key="2">
    <source>
        <dbReference type="Proteomes" id="UP000005092"/>
    </source>
</evidence>
<sequence>MSENFSAEETFAIYGDSETTITFVQDEFFTEEKDVPDHGRCRRLPEGIGPYPHLRSFSTSALMVATYRSTGRT</sequence>
<dbReference type="Proteomes" id="UP000005092">
    <property type="component" value="Unassembled WGS sequence"/>
</dbReference>
<name>I9N2N5_RHILT</name>
<accession>I9N2N5</accession>
<evidence type="ECO:0000313" key="1">
    <source>
        <dbReference type="EMBL" id="EJB02154.1"/>
    </source>
</evidence>
<dbReference type="HOGENOM" id="CLU_2702260_0_0_5"/>
<protein>
    <submittedName>
        <fullName evidence="1">Uncharacterized protein</fullName>
    </submittedName>
</protein>